<comment type="caution">
    <text evidence="1">The sequence shown here is derived from an EMBL/GenBank/DDBJ whole genome shotgun (WGS) entry which is preliminary data.</text>
</comment>
<proteinExistence type="predicted"/>
<organism evidence="1 2">
    <name type="scientific">Portunus trituberculatus</name>
    <name type="common">Swimming crab</name>
    <name type="synonym">Neptunus trituberculatus</name>
    <dbReference type="NCBI Taxonomy" id="210409"/>
    <lineage>
        <taxon>Eukaryota</taxon>
        <taxon>Metazoa</taxon>
        <taxon>Ecdysozoa</taxon>
        <taxon>Arthropoda</taxon>
        <taxon>Crustacea</taxon>
        <taxon>Multicrustacea</taxon>
        <taxon>Malacostraca</taxon>
        <taxon>Eumalacostraca</taxon>
        <taxon>Eucarida</taxon>
        <taxon>Decapoda</taxon>
        <taxon>Pleocyemata</taxon>
        <taxon>Brachyura</taxon>
        <taxon>Eubrachyura</taxon>
        <taxon>Portunoidea</taxon>
        <taxon>Portunidae</taxon>
        <taxon>Portuninae</taxon>
        <taxon>Portunus</taxon>
    </lineage>
</organism>
<protein>
    <submittedName>
        <fullName evidence="1">Uncharacterized protein</fullName>
    </submittedName>
</protein>
<accession>A0A5B7E024</accession>
<dbReference type="AlphaFoldDB" id="A0A5B7E024"/>
<name>A0A5B7E024_PORTR</name>
<dbReference type="Proteomes" id="UP000324222">
    <property type="component" value="Unassembled WGS sequence"/>
</dbReference>
<gene>
    <name evidence="1" type="ORF">E2C01_019686</name>
</gene>
<sequence length="68" mass="7754">MVQVEITSSIAHAWMGDTLAFERLITTIIEKYTGCSIEDKLKNVRQELDEENAFMIIITALDEVACKY</sequence>
<dbReference type="EMBL" id="VSRR010001613">
    <property type="protein sequence ID" value="MPC26543.1"/>
    <property type="molecule type" value="Genomic_DNA"/>
</dbReference>
<evidence type="ECO:0000313" key="1">
    <source>
        <dbReference type="EMBL" id="MPC26543.1"/>
    </source>
</evidence>
<dbReference type="InterPro" id="IPR029149">
    <property type="entry name" value="Creatin/AminoP/Spt16_N"/>
</dbReference>
<dbReference type="Pfam" id="PF16189">
    <property type="entry name" value="Creatinase_N_2"/>
    <property type="match status" value="1"/>
</dbReference>
<keyword evidence="2" id="KW-1185">Reference proteome</keyword>
<evidence type="ECO:0000313" key="2">
    <source>
        <dbReference type="Proteomes" id="UP000324222"/>
    </source>
</evidence>
<reference evidence="1 2" key="1">
    <citation type="submission" date="2019-05" db="EMBL/GenBank/DDBJ databases">
        <title>Another draft genome of Portunus trituberculatus and its Hox gene families provides insights of decapod evolution.</title>
        <authorList>
            <person name="Jeong J.-H."/>
            <person name="Song I."/>
            <person name="Kim S."/>
            <person name="Choi T."/>
            <person name="Kim D."/>
            <person name="Ryu S."/>
            <person name="Kim W."/>
        </authorList>
    </citation>
    <scope>NUCLEOTIDE SEQUENCE [LARGE SCALE GENOMIC DNA]</scope>
    <source>
        <tissue evidence="1">Muscle</tissue>
    </source>
</reference>
<dbReference type="Gene3D" id="3.40.350.10">
    <property type="entry name" value="Creatinase/prolidase N-terminal domain"/>
    <property type="match status" value="1"/>
</dbReference>